<feature type="domain" description="DUF6895" evidence="2">
    <location>
        <begin position="32"/>
        <end position="311"/>
    </location>
</feature>
<sequence>MTAGPAAQGAAPPSPPPGAAHPDAELLDDIVAGALRWLEAIRPCFRLPPDAATDADPNTTLKPLGELAELAHVMQTLHPLPQVRAAAAELFAFAWKETRGGELFAELVRGEPVATYPVELYGVFARAGLRNPAAEELIAATTSLVRWRVAREDHTRTLGVLNAERRIGLPEHTGFDRVLALTGLGLRPEPWALDLKAAYGLTHDVFHTADWGRSPGRLPAPLADYLRLWLPAWTETWTEERLWDLVGEFLAVTALLPGAPYDPAAWRRLAAARGADGALPERGDPPPGDAPDGERFTACYHSTLVAAFAATLARSRPPQPQSPAQSDRAAPRTTAHGGRPAGSPDPGGAAAEGPGNTLRGPADPRLPLPESEATP</sequence>
<feature type="compositionally biased region" description="Low complexity" evidence="1">
    <location>
        <begin position="1"/>
        <end position="11"/>
    </location>
</feature>
<organism evidence="3 4">
    <name type="scientific">Actinacidiphila guanduensis</name>
    <dbReference type="NCBI Taxonomy" id="310781"/>
    <lineage>
        <taxon>Bacteria</taxon>
        <taxon>Bacillati</taxon>
        <taxon>Actinomycetota</taxon>
        <taxon>Actinomycetes</taxon>
        <taxon>Kitasatosporales</taxon>
        <taxon>Streptomycetaceae</taxon>
        <taxon>Actinacidiphila</taxon>
    </lineage>
</organism>
<reference evidence="3 4" key="1">
    <citation type="submission" date="2016-10" db="EMBL/GenBank/DDBJ databases">
        <authorList>
            <person name="de Groot N.N."/>
        </authorList>
    </citation>
    <scope>NUCLEOTIDE SEQUENCE [LARGE SCALE GENOMIC DNA]</scope>
    <source>
        <strain evidence="3 4">CGMCC 4.2022</strain>
    </source>
</reference>
<proteinExistence type="predicted"/>
<dbReference type="EMBL" id="FNIE01000008">
    <property type="protein sequence ID" value="SDO21404.1"/>
    <property type="molecule type" value="Genomic_DNA"/>
</dbReference>
<dbReference type="Pfam" id="PF21836">
    <property type="entry name" value="DUF6895"/>
    <property type="match status" value="1"/>
</dbReference>
<feature type="region of interest" description="Disordered" evidence="1">
    <location>
        <begin position="275"/>
        <end position="295"/>
    </location>
</feature>
<name>A0A1H0HQK3_9ACTN</name>
<dbReference type="Proteomes" id="UP000199341">
    <property type="component" value="Unassembled WGS sequence"/>
</dbReference>
<evidence type="ECO:0000313" key="3">
    <source>
        <dbReference type="EMBL" id="SDO21404.1"/>
    </source>
</evidence>
<evidence type="ECO:0000259" key="2">
    <source>
        <dbReference type="Pfam" id="PF21836"/>
    </source>
</evidence>
<dbReference type="AlphaFoldDB" id="A0A1H0HQK3"/>
<evidence type="ECO:0000313" key="4">
    <source>
        <dbReference type="Proteomes" id="UP000199341"/>
    </source>
</evidence>
<feature type="region of interest" description="Disordered" evidence="1">
    <location>
        <begin position="313"/>
        <end position="375"/>
    </location>
</feature>
<dbReference type="STRING" id="310781.SAMN05216259_108155"/>
<dbReference type="RefSeq" id="WP_176930323.1">
    <property type="nucleotide sequence ID" value="NZ_FNIE01000008.1"/>
</dbReference>
<accession>A0A1H0HQK3</accession>
<feature type="compositionally biased region" description="Low complexity" evidence="1">
    <location>
        <begin position="337"/>
        <end position="355"/>
    </location>
</feature>
<gene>
    <name evidence="3" type="ORF">SAMN05216259_108155</name>
</gene>
<keyword evidence="4" id="KW-1185">Reference proteome</keyword>
<feature type="region of interest" description="Disordered" evidence="1">
    <location>
        <begin position="1"/>
        <end position="22"/>
    </location>
</feature>
<dbReference type="InterPro" id="IPR054190">
    <property type="entry name" value="DUF6895"/>
</dbReference>
<protein>
    <recommendedName>
        <fullName evidence="2">DUF6895 domain-containing protein</fullName>
    </recommendedName>
</protein>
<evidence type="ECO:0000256" key="1">
    <source>
        <dbReference type="SAM" id="MobiDB-lite"/>
    </source>
</evidence>